<sequence>MLFKSLIIFLVLITFCLYSKQASSQVVVIEAIKVVAKKVIRAMDLQIQRIQNRTIDLQNIQRQIENVLSKLKLDEIAQWTEKQKELYKEYFDELWRIKSILRYYQEFKDIVDKQKQLFNEYKRAYEIVGRDTKFSEEELEYIYNVYSGILNSSIETVNDILLIMESFSVRMSDAERLKIISDTNLALDKYLADLRKFNQRNRLLSLQRAKSEKELEIVKRMYDWK</sequence>
<proteinExistence type="predicted"/>
<evidence type="ECO:0008006" key="3">
    <source>
        <dbReference type="Google" id="ProtNLM"/>
    </source>
</evidence>
<reference evidence="2" key="1">
    <citation type="submission" date="2016-11" db="EMBL/GenBank/DDBJ databases">
        <authorList>
            <person name="Varghese N."/>
            <person name="Submissions S."/>
        </authorList>
    </citation>
    <scope>NUCLEOTIDE SEQUENCE [LARGE SCALE GENOMIC DNA]</scope>
    <source>
        <strain evidence="2">DSM 24787</strain>
    </source>
</reference>
<dbReference type="STRING" id="536979.SAMN04488055_5484"/>
<name>A0A1N6KB32_9BACT</name>
<protein>
    <recommendedName>
        <fullName evidence="3">Conjugal transfer protein TraI</fullName>
    </recommendedName>
</protein>
<accession>A0A1N6KB32</accession>
<dbReference type="Proteomes" id="UP000185003">
    <property type="component" value="Unassembled WGS sequence"/>
</dbReference>
<dbReference type="EMBL" id="FSRA01000002">
    <property type="protein sequence ID" value="SIO53809.1"/>
    <property type="molecule type" value="Genomic_DNA"/>
</dbReference>
<organism evidence="1 2">
    <name type="scientific">Chitinophaga niabensis</name>
    <dbReference type="NCBI Taxonomy" id="536979"/>
    <lineage>
        <taxon>Bacteria</taxon>
        <taxon>Pseudomonadati</taxon>
        <taxon>Bacteroidota</taxon>
        <taxon>Chitinophagia</taxon>
        <taxon>Chitinophagales</taxon>
        <taxon>Chitinophagaceae</taxon>
        <taxon>Chitinophaga</taxon>
    </lineage>
</organism>
<evidence type="ECO:0000313" key="2">
    <source>
        <dbReference type="Proteomes" id="UP000185003"/>
    </source>
</evidence>
<dbReference type="AlphaFoldDB" id="A0A1N6KB32"/>
<gene>
    <name evidence="1" type="ORF">SAMN04488055_5484</name>
</gene>
<keyword evidence="2" id="KW-1185">Reference proteome</keyword>
<evidence type="ECO:0000313" key="1">
    <source>
        <dbReference type="EMBL" id="SIO53809.1"/>
    </source>
</evidence>